<evidence type="ECO:0000256" key="2">
    <source>
        <dbReference type="SAM" id="MobiDB-lite"/>
    </source>
</evidence>
<evidence type="ECO:0000256" key="1">
    <source>
        <dbReference type="ARBA" id="ARBA00006464"/>
    </source>
</evidence>
<keyword evidence="3" id="KW-0472">Membrane</keyword>
<name>A0ABX0XYY9_9ACTN</name>
<evidence type="ECO:0000256" key="3">
    <source>
        <dbReference type="SAM" id="Phobius"/>
    </source>
</evidence>
<evidence type="ECO:0000313" key="5">
    <source>
        <dbReference type="EMBL" id="NJC71281.1"/>
    </source>
</evidence>
<sequence>MIGDGSLSQDLFADTSRSVPAPRSAGAVFTELPPERPPSSRQRDRRPVDRATRLIDLVVASLLLIVLAPVMLLIAVLVRATSPGPALFKQTRVGCRRQPFVMLKFRTMAANCGDDVHRDFVCRMLRGEDPRHDSGAGLYKLEDDQRVTPLGRFLRATSLDELPQLINVVRGDMALVGPRPALAWEVELFQPHHHERFMVKPGMTGLWQVSGRCRLTMSAALDLDVTYVRRRSLTFDLWILMKTIPAVLSRRATR</sequence>
<accession>A0ABX0XYY9</accession>
<feature type="transmembrane region" description="Helical" evidence="3">
    <location>
        <begin position="54"/>
        <end position="78"/>
    </location>
</feature>
<keyword evidence="6" id="KW-1185">Reference proteome</keyword>
<comment type="caution">
    <text evidence="5">The sequence shown here is derived from an EMBL/GenBank/DDBJ whole genome shotgun (WGS) entry which is preliminary data.</text>
</comment>
<gene>
    <name evidence="5" type="ORF">HC031_16395</name>
</gene>
<feature type="region of interest" description="Disordered" evidence="2">
    <location>
        <begin position="16"/>
        <end position="47"/>
    </location>
</feature>
<keyword evidence="3" id="KW-1133">Transmembrane helix</keyword>
<dbReference type="GO" id="GO:0016740">
    <property type="term" value="F:transferase activity"/>
    <property type="evidence" value="ECO:0007669"/>
    <property type="project" value="UniProtKB-KW"/>
</dbReference>
<dbReference type="PANTHER" id="PTHR30576">
    <property type="entry name" value="COLANIC BIOSYNTHESIS UDP-GLUCOSE LIPID CARRIER TRANSFERASE"/>
    <property type="match status" value="1"/>
</dbReference>
<comment type="similarity">
    <text evidence="1">Belongs to the bacterial sugar transferase family.</text>
</comment>
<dbReference type="InterPro" id="IPR003362">
    <property type="entry name" value="Bact_transf"/>
</dbReference>
<proteinExistence type="inferred from homology"/>
<protein>
    <submittedName>
        <fullName evidence="5">Sugar transferase</fullName>
    </submittedName>
</protein>
<reference evidence="5 6" key="1">
    <citation type="submission" date="2020-03" db="EMBL/GenBank/DDBJ databases">
        <title>WGS of the type strain of Planosporangium spp.</title>
        <authorList>
            <person name="Thawai C."/>
        </authorList>
    </citation>
    <scope>NUCLEOTIDE SEQUENCE [LARGE SCALE GENOMIC DNA]</scope>
    <source>
        <strain evidence="5 6">TBRC 5610</strain>
    </source>
</reference>
<dbReference type="PANTHER" id="PTHR30576:SF10">
    <property type="entry name" value="SLL5057 PROTEIN"/>
    <property type="match status" value="1"/>
</dbReference>
<dbReference type="Proteomes" id="UP000722989">
    <property type="component" value="Unassembled WGS sequence"/>
</dbReference>
<keyword evidence="5" id="KW-0808">Transferase</keyword>
<organism evidence="5 6">
    <name type="scientific">Planosporangium thailandense</name>
    <dbReference type="NCBI Taxonomy" id="765197"/>
    <lineage>
        <taxon>Bacteria</taxon>
        <taxon>Bacillati</taxon>
        <taxon>Actinomycetota</taxon>
        <taxon>Actinomycetes</taxon>
        <taxon>Micromonosporales</taxon>
        <taxon>Micromonosporaceae</taxon>
        <taxon>Planosporangium</taxon>
    </lineage>
</organism>
<keyword evidence="3" id="KW-0812">Transmembrane</keyword>
<feature type="domain" description="Bacterial sugar transferase" evidence="4">
    <location>
        <begin position="53"/>
        <end position="248"/>
    </location>
</feature>
<dbReference type="EMBL" id="JAATVY010000010">
    <property type="protein sequence ID" value="NJC71281.1"/>
    <property type="molecule type" value="Genomic_DNA"/>
</dbReference>
<evidence type="ECO:0000313" key="6">
    <source>
        <dbReference type="Proteomes" id="UP000722989"/>
    </source>
</evidence>
<dbReference type="Pfam" id="PF02397">
    <property type="entry name" value="Bac_transf"/>
    <property type="match status" value="1"/>
</dbReference>
<evidence type="ECO:0000259" key="4">
    <source>
        <dbReference type="Pfam" id="PF02397"/>
    </source>
</evidence>